<evidence type="ECO:0000313" key="9">
    <source>
        <dbReference type="Proteomes" id="UP000284841"/>
    </source>
</evidence>
<dbReference type="AlphaFoldDB" id="A0A415DZA1"/>
<evidence type="ECO:0000256" key="6">
    <source>
        <dbReference type="PIRNR" id="PIRNR018968"/>
    </source>
</evidence>
<feature type="transmembrane region" description="Helical" evidence="6">
    <location>
        <begin position="59"/>
        <end position="80"/>
    </location>
</feature>
<dbReference type="GO" id="GO:0005886">
    <property type="term" value="C:plasma membrane"/>
    <property type="evidence" value="ECO:0007669"/>
    <property type="project" value="UniProtKB-SubCell"/>
</dbReference>
<name>A0A415DZA1_9FIRM</name>
<feature type="transmembrane region" description="Helical" evidence="6">
    <location>
        <begin position="101"/>
        <end position="127"/>
    </location>
</feature>
<proteinExistence type="inferred from homology"/>
<keyword evidence="3 6" id="KW-0812">Transmembrane</keyword>
<reference evidence="8 9" key="1">
    <citation type="submission" date="2018-08" db="EMBL/GenBank/DDBJ databases">
        <title>A genome reference for cultivated species of the human gut microbiota.</title>
        <authorList>
            <person name="Zou Y."/>
            <person name="Xue W."/>
            <person name="Luo G."/>
        </authorList>
    </citation>
    <scope>NUCLEOTIDE SEQUENCE [LARGE SCALE GENOMIC DNA]</scope>
    <source>
        <strain evidence="8 9">AM07-24</strain>
    </source>
</reference>
<feature type="transmembrane region" description="Helical" evidence="6">
    <location>
        <begin position="17"/>
        <end position="39"/>
    </location>
</feature>
<feature type="domain" description="ABC3 transporter permease C-terminal" evidence="7">
    <location>
        <begin position="59"/>
        <end position="171"/>
    </location>
</feature>
<keyword evidence="5 6" id="KW-0472">Membrane</keyword>
<dbReference type="PANTHER" id="PTHR46795:SF3">
    <property type="entry name" value="ABC TRANSPORTER PERMEASE"/>
    <property type="match status" value="1"/>
</dbReference>
<organism evidence="8 9">
    <name type="scientific">Emergencia timonensis</name>
    <dbReference type="NCBI Taxonomy" id="1776384"/>
    <lineage>
        <taxon>Bacteria</taxon>
        <taxon>Bacillati</taxon>
        <taxon>Bacillota</taxon>
        <taxon>Clostridia</taxon>
        <taxon>Peptostreptococcales</taxon>
        <taxon>Anaerovoracaceae</taxon>
        <taxon>Emergencia</taxon>
    </lineage>
</organism>
<dbReference type="Pfam" id="PF02687">
    <property type="entry name" value="FtsX"/>
    <property type="match status" value="1"/>
</dbReference>
<dbReference type="Proteomes" id="UP000284841">
    <property type="component" value="Unassembled WGS sequence"/>
</dbReference>
<evidence type="ECO:0000256" key="5">
    <source>
        <dbReference type="ARBA" id="ARBA00023136"/>
    </source>
</evidence>
<feature type="transmembrane region" description="Helical" evidence="6">
    <location>
        <begin position="629"/>
        <end position="650"/>
    </location>
</feature>
<comment type="similarity">
    <text evidence="6">Belongs to the ABC-4 integral membrane protein family.</text>
</comment>
<evidence type="ECO:0000256" key="1">
    <source>
        <dbReference type="ARBA" id="ARBA00004651"/>
    </source>
</evidence>
<dbReference type="STRING" id="1776384.GCA_900086585_01590"/>
<dbReference type="PANTHER" id="PTHR46795">
    <property type="entry name" value="ABC TRANSPORTER PERMEASE-RELATED-RELATED"/>
    <property type="match status" value="1"/>
</dbReference>
<protein>
    <submittedName>
        <fullName evidence="8">ABC transporter permease</fullName>
    </submittedName>
</protein>
<evidence type="ECO:0000256" key="4">
    <source>
        <dbReference type="ARBA" id="ARBA00022989"/>
    </source>
</evidence>
<accession>A0A415DZA1</accession>
<dbReference type="OrthoDB" id="9781780at2"/>
<comment type="caution">
    <text evidence="8">The sequence shown here is derived from an EMBL/GenBank/DDBJ whole genome shotgun (WGS) entry which is preliminary data.</text>
</comment>
<dbReference type="RefSeq" id="WP_118336230.1">
    <property type="nucleotide sequence ID" value="NZ_AP025567.1"/>
</dbReference>
<dbReference type="InterPro" id="IPR052536">
    <property type="entry name" value="ABC-4_Integral_Memb_Prot"/>
</dbReference>
<keyword evidence="9" id="KW-1185">Reference proteome</keyword>
<feature type="transmembrane region" description="Helical" evidence="6">
    <location>
        <begin position="528"/>
        <end position="554"/>
    </location>
</feature>
<keyword evidence="6" id="KW-0813">Transport</keyword>
<dbReference type="InterPro" id="IPR027022">
    <property type="entry name" value="ABC_permease_BceB-typ"/>
</dbReference>
<feature type="transmembrane region" description="Helical" evidence="6">
    <location>
        <begin position="147"/>
        <end position="177"/>
    </location>
</feature>
<keyword evidence="2 6" id="KW-1003">Cell membrane</keyword>
<evidence type="ECO:0000256" key="3">
    <source>
        <dbReference type="ARBA" id="ARBA00022692"/>
    </source>
</evidence>
<evidence type="ECO:0000256" key="2">
    <source>
        <dbReference type="ARBA" id="ARBA00022475"/>
    </source>
</evidence>
<dbReference type="InterPro" id="IPR003838">
    <property type="entry name" value="ABC3_permease_C"/>
</dbReference>
<feature type="transmembrane region" description="Helical" evidence="6">
    <location>
        <begin position="198"/>
        <end position="221"/>
    </location>
</feature>
<sequence length="660" mass="74338">MLAKLALRNVRRQMSNYFVYFMTVILTVALLFALCNMIFSPQLNLDAESNSGMKNGLMVLIAFVFVIVTFVLGYAASFLLKFRKQEFGMYLTLGMTRNNILLIFLTETLIMGIVALGTGILLGLFFYQGMVAIMMKLMQLELTFASYSAKGLLVTIGLVIAIFLLSAFTSFVYLEVVNIYDLLHGAQKSEKKSRHPKVWVLIMAASLLIMIEAAMDFIGLIEIRYSSSKGNLDTEIMLDLLIIAIALIFLHIGVAKSLIPFLFKNKTFCGRGTNTFTLRQLSGTLSVNSVMVGLMAFLLTAAIFVSNGAFFLKILERTGHERSNPFDVTYVENNDTDRKTDQAILPEEAEPIIDNYAKIEKKCTYTTYRDETNELAEPLDTWYEKNVLYVCTNISQSDFNALCRALGYPIVNLDGRFLVVTNSTLAAETDYSSVTLHFGSKDYPYGGKREGQSPLPDSIYTVVPDEAVESLEVQEKKVVYVLEQKQYDAERLQEDLTYQFTYADGEYTSNTCDYRLKEMDRQVGDSEIAIFIIGALYIGIVFLLMVMAILALKIMSGLTEDKRRYRMLSCLGVSEGEQRQTLLRQTAGFFFQPLILPVLSSVPMGWLFGRLLQLHGCAGQVGEMYLTTFLIALVITILYLLYFIAIYQIAKRTVVQKTKC</sequence>
<feature type="transmembrane region" description="Helical" evidence="6">
    <location>
        <begin position="284"/>
        <end position="305"/>
    </location>
</feature>
<keyword evidence="4 6" id="KW-1133">Transmembrane helix</keyword>
<evidence type="ECO:0000313" key="8">
    <source>
        <dbReference type="EMBL" id="RHJ86153.1"/>
    </source>
</evidence>
<dbReference type="GO" id="GO:0055085">
    <property type="term" value="P:transmembrane transport"/>
    <property type="evidence" value="ECO:0007669"/>
    <property type="project" value="UniProtKB-UniRule"/>
</dbReference>
<comment type="subcellular location">
    <subcellularLocation>
        <location evidence="1 6">Cell membrane</location>
        <topology evidence="1 6">Multi-pass membrane protein</topology>
    </subcellularLocation>
</comment>
<gene>
    <name evidence="8" type="ORF">DW099_15070</name>
</gene>
<dbReference type="PIRSF" id="PIRSF018968">
    <property type="entry name" value="ABC_permease_BceB"/>
    <property type="match status" value="1"/>
</dbReference>
<evidence type="ECO:0000259" key="7">
    <source>
        <dbReference type="Pfam" id="PF02687"/>
    </source>
</evidence>
<dbReference type="EMBL" id="QRMS01000004">
    <property type="protein sequence ID" value="RHJ86153.1"/>
    <property type="molecule type" value="Genomic_DNA"/>
</dbReference>
<feature type="transmembrane region" description="Helical" evidence="6">
    <location>
        <begin position="241"/>
        <end position="263"/>
    </location>
</feature>
<feature type="transmembrane region" description="Helical" evidence="6">
    <location>
        <begin position="589"/>
        <end position="609"/>
    </location>
</feature>